<name>A0A2P2PIP2_RHIMU</name>
<sequence length="56" mass="6058">MLGCKILLACSLQLSDVTRLLQLDFISSFNASAYDNSLGNIPAFNHNLCPCLLALT</sequence>
<organism evidence="1">
    <name type="scientific">Rhizophora mucronata</name>
    <name type="common">Asiatic mangrove</name>
    <dbReference type="NCBI Taxonomy" id="61149"/>
    <lineage>
        <taxon>Eukaryota</taxon>
        <taxon>Viridiplantae</taxon>
        <taxon>Streptophyta</taxon>
        <taxon>Embryophyta</taxon>
        <taxon>Tracheophyta</taxon>
        <taxon>Spermatophyta</taxon>
        <taxon>Magnoliopsida</taxon>
        <taxon>eudicotyledons</taxon>
        <taxon>Gunneridae</taxon>
        <taxon>Pentapetalae</taxon>
        <taxon>rosids</taxon>
        <taxon>fabids</taxon>
        <taxon>Malpighiales</taxon>
        <taxon>Rhizophoraceae</taxon>
        <taxon>Rhizophora</taxon>
    </lineage>
</organism>
<evidence type="ECO:0000313" key="1">
    <source>
        <dbReference type="EMBL" id="MBX54557.1"/>
    </source>
</evidence>
<reference evidence="1" key="1">
    <citation type="submission" date="2018-02" db="EMBL/GenBank/DDBJ databases">
        <title>Rhizophora mucronata_Transcriptome.</title>
        <authorList>
            <person name="Meera S.P."/>
            <person name="Sreeshan A."/>
            <person name="Augustine A."/>
        </authorList>
    </citation>
    <scope>NUCLEOTIDE SEQUENCE</scope>
    <source>
        <tissue evidence="1">Leaf</tissue>
    </source>
</reference>
<accession>A0A2P2PIP2</accession>
<protein>
    <submittedName>
        <fullName evidence="1">Uncharacterized protein</fullName>
    </submittedName>
</protein>
<dbReference type="EMBL" id="GGEC01074073">
    <property type="protein sequence ID" value="MBX54557.1"/>
    <property type="molecule type" value="Transcribed_RNA"/>
</dbReference>
<proteinExistence type="predicted"/>
<dbReference type="AlphaFoldDB" id="A0A2P2PIP2"/>